<protein>
    <submittedName>
        <fullName evidence="2">Uracil phosphoribosyltransferase-domain-containing protein</fullName>
    </submittedName>
</protein>
<name>A0AAJ0MFI6_9PEZI</name>
<sequence length="676" mass="73952">MSAPTKPVVIGIYGLPGSGKSLLTQQLKQQLEESARFVFHEGSAVIASLVPGGLTAFQALGEQEKTYWRELAIERIASECGPGQPAVVAGHFMFWSESEEQGTRVCTQSDLKTFTHIIYLEVEPELVLERRSNDTARNRSVVSLDHIRRWQRDEVTELRELCWQNDILFTATSSPPSQLLDRVERLLVSFCDETAAQNLSTAGEKLDGLIDSHKDLETALVFDADRTLSASDTGALFWDHVWKTTARDVHGQVGHSDPLKAVFSSPLGYSYTAFRQAMLLYEEASEQVDFELACDAVAASLSLYPGLLALLQLAGTCKHRVTVVVVTCGLHSIWHRVMQKHGLDRSVKVIGSEGGLVVTDHVKAALVSRLREKHGLYVWAFGDSVLDLPMMKAACQAVVVVGDEKSRSKTMDKALADAIEHGELTTVAQVLLPSNVPPRLGITKLPVIDITNRDTIATILRRPREQIERNIQHATSRSAAKLLMTPTRDATIAGPALREAHRRVGWYLGMEMLADIIGTEEFSIPHVQGHQTTGHRLHGESQTLIVALMRGGEPLALGVNDAFPSAMFLHAKQASDVRAGHLNGRETVLLVDSVVNSGKSIVEFVQRVRQLEGLVRVVVVAGVVQARAVSPGSILGQLLVDDGNLGLVALRLSDNKFTGRGNTDTGNRLFNTTHLD</sequence>
<dbReference type="PANTHER" id="PTHR43344">
    <property type="entry name" value="PHOSPHOSERINE PHOSPHATASE"/>
    <property type="match status" value="1"/>
</dbReference>
<keyword evidence="3" id="KW-1185">Reference proteome</keyword>
<feature type="domain" description="Phosphoribosyltransferase" evidence="1">
    <location>
        <begin position="475"/>
        <end position="672"/>
    </location>
</feature>
<comment type="caution">
    <text evidence="2">The sequence shown here is derived from an EMBL/GenBank/DDBJ whole genome shotgun (WGS) entry which is preliminary data.</text>
</comment>
<dbReference type="PANTHER" id="PTHR43344:SF20">
    <property type="entry name" value="URACIL PHOSPHORIBOSYLTRANSFERASE"/>
    <property type="match status" value="1"/>
</dbReference>
<accession>A0AAJ0MFI6</accession>
<dbReference type="InterPro" id="IPR050582">
    <property type="entry name" value="HAD-like_SerB"/>
</dbReference>
<evidence type="ECO:0000259" key="1">
    <source>
        <dbReference type="Pfam" id="PF14681"/>
    </source>
</evidence>
<dbReference type="InterPro" id="IPR023214">
    <property type="entry name" value="HAD_sf"/>
</dbReference>
<dbReference type="Pfam" id="PF12710">
    <property type="entry name" value="HAD"/>
    <property type="match status" value="1"/>
</dbReference>
<evidence type="ECO:0000313" key="2">
    <source>
        <dbReference type="EMBL" id="KAK3356727.1"/>
    </source>
</evidence>
<dbReference type="EMBL" id="JAUIQD010000003">
    <property type="protein sequence ID" value="KAK3356727.1"/>
    <property type="molecule type" value="Genomic_DNA"/>
</dbReference>
<keyword evidence="2" id="KW-0328">Glycosyltransferase</keyword>
<proteinExistence type="predicted"/>
<dbReference type="Gene3D" id="3.40.50.1000">
    <property type="entry name" value="HAD superfamily/HAD-like"/>
    <property type="match status" value="1"/>
</dbReference>
<dbReference type="Pfam" id="PF14681">
    <property type="entry name" value="UPRTase"/>
    <property type="match status" value="1"/>
</dbReference>
<dbReference type="SUPFAM" id="SSF53271">
    <property type="entry name" value="PRTase-like"/>
    <property type="match status" value="1"/>
</dbReference>
<dbReference type="GO" id="GO:0000287">
    <property type="term" value="F:magnesium ion binding"/>
    <property type="evidence" value="ECO:0007669"/>
    <property type="project" value="TreeGrafter"/>
</dbReference>
<dbReference type="GO" id="GO:0006564">
    <property type="term" value="P:L-serine biosynthetic process"/>
    <property type="evidence" value="ECO:0007669"/>
    <property type="project" value="TreeGrafter"/>
</dbReference>
<dbReference type="InterPro" id="IPR000836">
    <property type="entry name" value="PRTase_dom"/>
</dbReference>
<dbReference type="Gene3D" id="3.40.50.300">
    <property type="entry name" value="P-loop containing nucleotide triphosphate hydrolases"/>
    <property type="match status" value="1"/>
</dbReference>
<keyword evidence="2" id="KW-0808">Transferase</keyword>
<dbReference type="InterPro" id="IPR036412">
    <property type="entry name" value="HAD-like_sf"/>
</dbReference>
<dbReference type="Proteomes" id="UP001275084">
    <property type="component" value="Unassembled WGS sequence"/>
</dbReference>
<dbReference type="GO" id="GO:0036424">
    <property type="term" value="F:L-phosphoserine phosphatase activity"/>
    <property type="evidence" value="ECO:0007669"/>
    <property type="project" value="TreeGrafter"/>
</dbReference>
<reference evidence="2" key="1">
    <citation type="journal article" date="2023" name="Mol. Phylogenet. Evol.">
        <title>Genome-scale phylogeny and comparative genomics of the fungal order Sordariales.</title>
        <authorList>
            <person name="Hensen N."/>
            <person name="Bonometti L."/>
            <person name="Westerberg I."/>
            <person name="Brannstrom I.O."/>
            <person name="Guillou S."/>
            <person name="Cros-Aarteil S."/>
            <person name="Calhoun S."/>
            <person name="Haridas S."/>
            <person name="Kuo A."/>
            <person name="Mondo S."/>
            <person name="Pangilinan J."/>
            <person name="Riley R."/>
            <person name="LaButti K."/>
            <person name="Andreopoulos B."/>
            <person name="Lipzen A."/>
            <person name="Chen C."/>
            <person name="Yan M."/>
            <person name="Daum C."/>
            <person name="Ng V."/>
            <person name="Clum A."/>
            <person name="Steindorff A."/>
            <person name="Ohm R.A."/>
            <person name="Martin F."/>
            <person name="Silar P."/>
            <person name="Natvig D.O."/>
            <person name="Lalanne C."/>
            <person name="Gautier V."/>
            <person name="Ament-Velasquez S.L."/>
            <person name="Kruys A."/>
            <person name="Hutchinson M.I."/>
            <person name="Powell A.J."/>
            <person name="Barry K."/>
            <person name="Miller A.N."/>
            <person name="Grigoriev I.V."/>
            <person name="Debuchy R."/>
            <person name="Gladieux P."/>
            <person name="Hiltunen Thoren M."/>
            <person name="Johannesson H."/>
        </authorList>
    </citation>
    <scope>NUCLEOTIDE SEQUENCE</scope>
    <source>
        <strain evidence="2">CBS 955.72</strain>
    </source>
</reference>
<dbReference type="Pfam" id="PF13207">
    <property type="entry name" value="AAA_17"/>
    <property type="match status" value="1"/>
</dbReference>
<dbReference type="InterPro" id="IPR027417">
    <property type="entry name" value="P-loop_NTPase"/>
</dbReference>
<dbReference type="SUPFAM" id="SSF52540">
    <property type="entry name" value="P-loop containing nucleoside triphosphate hydrolases"/>
    <property type="match status" value="1"/>
</dbReference>
<dbReference type="GO" id="GO:0005737">
    <property type="term" value="C:cytoplasm"/>
    <property type="evidence" value="ECO:0007669"/>
    <property type="project" value="TreeGrafter"/>
</dbReference>
<dbReference type="InterPro" id="IPR029057">
    <property type="entry name" value="PRTase-like"/>
</dbReference>
<dbReference type="SUPFAM" id="SSF56784">
    <property type="entry name" value="HAD-like"/>
    <property type="match status" value="1"/>
</dbReference>
<dbReference type="AlphaFoldDB" id="A0AAJ0MFI6"/>
<dbReference type="Gene3D" id="3.40.50.2020">
    <property type="match status" value="1"/>
</dbReference>
<organism evidence="2 3">
    <name type="scientific">Lasiosphaeria hispida</name>
    <dbReference type="NCBI Taxonomy" id="260671"/>
    <lineage>
        <taxon>Eukaryota</taxon>
        <taxon>Fungi</taxon>
        <taxon>Dikarya</taxon>
        <taxon>Ascomycota</taxon>
        <taxon>Pezizomycotina</taxon>
        <taxon>Sordariomycetes</taxon>
        <taxon>Sordariomycetidae</taxon>
        <taxon>Sordariales</taxon>
        <taxon>Lasiosphaeriaceae</taxon>
        <taxon>Lasiosphaeria</taxon>
    </lineage>
</organism>
<evidence type="ECO:0000313" key="3">
    <source>
        <dbReference type="Proteomes" id="UP001275084"/>
    </source>
</evidence>
<gene>
    <name evidence="2" type="ORF">B0T25DRAFT_603277</name>
</gene>
<dbReference type="CDD" id="cd06223">
    <property type="entry name" value="PRTases_typeI"/>
    <property type="match status" value="1"/>
</dbReference>
<dbReference type="GO" id="GO:0016757">
    <property type="term" value="F:glycosyltransferase activity"/>
    <property type="evidence" value="ECO:0007669"/>
    <property type="project" value="UniProtKB-KW"/>
</dbReference>
<reference evidence="2" key="2">
    <citation type="submission" date="2023-06" db="EMBL/GenBank/DDBJ databases">
        <authorList>
            <consortium name="Lawrence Berkeley National Laboratory"/>
            <person name="Haridas S."/>
            <person name="Hensen N."/>
            <person name="Bonometti L."/>
            <person name="Westerberg I."/>
            <person name="Brannstrom I.O."/>
            <person name="Guillou S."/>
            <person name="Cros-Aarteil S."/>
            <person name="Calhoun S."/>
            <person name="Kuo A."/>
            <person name="Mondo S."/>
            <person name="Pangilinan J."/>
            <person name="Riley R."/>
            <person name="Labutti K."/>
            <person name="Andreopoulos B."/>
            <person name="Lipzen A."/>
            <person name="Chen C."/>
            <person name="Yanf M."/>
            <person name="Daum C."/>
            <person name="Ng V."/>
            <person name="Clum A."/>
            <person name="Steindorff A."/>
            <person name="Ohm R."/>
            <person name="Martin F."/>
            <person name="Silar P."/>
            <person name="Natvig D."/>
            <person name="Lalanne C."/>
            <person name="Gautier V."/>
            <person name="Ament-Velasquez S.L."/>
            <person name="Kruys A."/>
            <person name="Hutchinson M.I."/>
            <person name="Powell A.J."/>
            <person name="Barry K."/>
            <person name="Miller A.N."/>
            <person name="Grigoriev I.V."/>
            <person name="Debuchy R."/>
            <person name="Gladieux P."/>
            <person name="Thoren M.H."/>
            <person name="Johannesson H."/>
        </authorList>
    </citation>
    <scope>NUCLEOTIDE SEQUENCE</scope>
    <source>
        <strain evidence="2">CBS 955.72</strain>
    </source>
</reference>